<dbReference type="InterPro" id="IPR036864">
    <property type="entry name" value="Zn2-C6_fun-type_DNA-bd_sf"/>
</dbReference>
<dbReference type="Gene3D" id="4.10.240.10">
    <property type="entry name" value="Zn(2)-C6 fungal-type DNA-binding domain"/>
    <property type="match status" value="1"/>
</dbReference>
<evidence type="ECO:0000256" key="2">
    <source>
        <dbReference type="ARBA" id="ARBA00022723"/>
    </source>
</evidence>
<dbReference type="SMART" id="SM00066">
    <property type="entry name" value="GAL4"/>
    <property type="match status" value="1"/>
</dbReference>
<evidence type="ECO:0000256" key="4">
    <source>
        <dbReference type="ARBA" id="ARBA00023125"/>
    </source>
</evidence>
<dbReference type="SUPFAM" id="SSF57701">
    <property type="entry name" value="Zn2/Cys6 DNA-binding domain"/>
    <property type="match status" value="1"/>
</dbReference>
<dbReference type="Proteomes" id="UP000325780">
    <property type="component" value="Unassembled WGS sequence"/>
</dbReference>
<evidence type="ECO:0000313" key="9">
    <source>
        <dbReference type="EMBL" id="KAE8146881.1"/>
    </source>
</evidence>
<proteinExistence type="predicted"/>
<feature type="region of interest" description="Disordered" evidence="7">
    <location>
        <begin position="513"/>
        <end position="553"/>
    </location>
</feature>
<dbReference type="GO" id="GO:0009893">
    <property type="term" value="P:positive regulation of metabolic process"/>
    <property type="evidence" value="ECO:0007669"/>
    <property type="project" value="UniProtKB-ARBA"/>
</dbReference>
<dbReference type="AlphaFoldDB" id="A0A5N6TLB9"/>
<dbReference type="Pfam" id="PF04082">
    <property type="entry name" value="Fungal_trans"/>
    <property type="match status" value="1"/>
</dbReference>
<dbReference type="PANTHER" id="PTHR31001">
    <property type="entry name" value="UNCHARACTERIZED TRANSCRIPTIONAL REGULATORY PROTEIN"/>
    <property type="match status" value="1"/>
</dbReference>
<evidence type="ECO:0000256" key="5">
    <source>
        <dbReference type="ARBA" id="ARBA00023163"/>
    </source>
</evidence>
<keyword evidence="2" id="KW-0479">Metal-binding</keyword>
<comment type="subcellular location">
    <subcellularLocation>
        <location evidence="1">Nucleus</location>
    </subcellularLocation>
</comment>
<keyword evidence="10" id="KW-1185">Reference proteome</keyword>
<keyword evidence="4" id="KW-0238">DNA-binding</keyword>
<dbReference type="PANTHER" id="PTHR31001:SF91">
    <property type="entry name" value="ZN(II)2CYS6 TRANSCRIPTION FACTOR (EUROFUNG)"/>
    <property type="match status" value="1"/>
</dbReference>
<name>A0A5N6TLB9_ASPAV</name>
<keyword evidence="6" id="KW-0539">Nucleus</keyword>
<dbReference type="InterPro" id="IPR007219">
    <property type="entry name" value="XnlR_reg_dom"/>
</dbReference>
<keyword evidence="5" id="KW-0804">Transcription</keyword>
<sequence>MPRHVVASGRSCLECRRRKIRCDRSFPCAYCVRTRIQCSYPPKPDGEGDTHSDLASRVEIIANNVESLERSLILSFPFNLGLSSLPYLLHPPPPMVAFIWQTYLESIDPVFKLFHAPTVQKHVMKVIQGQVNLDAPMQCLMFAIYYSTLAILTETVCRKRFHEDKATLLEKFQTRVEQALLKANFLNTLDITVLQALVLYLFQARRVKNESNTLIGLAIGTAMRIGLHRDGASQGRPPFDVEMRRRLWWQIYTLESQIAEAQGIESSYSESIFDTELPSNIDDINLDPNTSELQSQLGKTEMTFTLTWIELGRFVRSNVLSSGLSETHKVKAMERFREQIEKEFLMRCDRGIPFDKFTVASTRLMLLKFQLMACKPQANETNSMHIRVSHPNEQYWTSCTRLLQHAHGLRHCDKERRWIWLLQTDVEWDALSYLLLGLCLLPLARPSNAEVWKIVGETYQDWRYDLDISRDRRWRHIEELRSQSLAVRDRMHIISQRSEAFEPGVATCQGSPAAFPRTHDVGFNEPPSPRTSTRHDSTEPDSATARPTPDLPLITVSELPGTGTACEWSAGLFQRYWDIAERNSSA</sequence>
<organism evidence="9 10">
    <name type="scientific">Aspergillus avenaceus</name>
    <dbReference type="NCBI Taxonomy" id="36643"/>
    <lineage>
        <taxon>Eukaryota</taxon>
        <taxon>Fungi</taxon>
        <taxon>Dikarya</taxon>
        <taxon>Ascomycota</taxon>
        <taxon>Pezizomycotina</taxon>
        <taxon>Eurotiomycetes</taxon>
        <taxon>Eurotiomycetidae</taxon>
        <taxon>Eurotiales</taxon>
        <taxon>Aspergillaceae</taxon>
        <taxon>Aspergillus</taxon>
        <taxon>Aspergillus subgen. Circumdati</taxon>
    </lineage>
</organism>
<dbReference type="GO" id="GO:0003677">
    <property type="term" value="F:DNA binding"/>
    <property type="evidence" value="ECO:0007669"/>
    <property type="project" value="UniProtKB-KW"/>
</dbReference>
<dbReference type="GO" id="GO:0006351">
    <property type="term" value="P:DNA-templated transcription"/>
    <property type="evidence" value="ECO:0007669"/>
    <property type="project" value="InterPro"/>
</dbReference>
<evidence type="ECO:0000256" key="1">
    <source>
        <dbReference type="ARBA" id="ARBA00004123"/>
    </source>
</evidence>
<keyword evidence="3" id="KW-0805">Transcription regulation</keyword>
<dbReference type="GO" id="GO:0005634">
    <property type="term" value="C:nucleus"/>
    <property type="evidence" value="ECO:0007669"/>
    <property type="project" value="UniProtKB-SubCell"/>
</dbReference>
<evidence type="ECO:0000259" key="8">
    <source>
        <dbReference type="PROSITE" id="PS50048"/>
    </source>
</evidence>
<dbReference type="Pfam" id="PF00172">
    <property type="entry name" value="Zn_clus"/>
    <property type="match status" value="1"/>
</dbReference>
<dbReference type="EMBL" id="ML742238">
    <property type="protein sequence ID" value="KAE8146881.1"/>
    <property type="molecule type" value="Genomic_DNA"/>
</dbReference>
<dbReference type="InterPro" id="IPR050613">
    <property type="entry name" value="Sec_Metabolite_Reg"/>
</dbReference>
<evidence type="ECO:0000256" key="7">
    <source>
        <dbReference type="SAM" id="MobiDB-lite"/>
    </source>
</evidence>
<evidence type="ECO:0000313" key="10">
    <source>
        <dbReference type="Proteomes" id="UP000325780"/>
    </source>
</evidence>
<accession>A0A5N6TLB9</accession>
<protein>
    <submittedName>
        <fullName evidence="9">Fungal-specific transcription factor domain-containing protein</fullName>
    </submittedName>
</protein>
<reference evidence="9 10" key="1">
    <citation type="submission" date="2019-04" db="EMBL/GenBank/DDBJ databases">
        <title>Friends and foes A comparative genomics study of 23 Aspergillus species from section Flavi.</title>
        <authorList>
            <consortium name="DOE Joint Genome Institute"/>
            <person name="Kjaerbolling I."/>
            <person name="Vesth T."/>
            <person name="Frisvad J.C."/>
            <person name="Nybo J.L."/>
            <person name="Theobald S."/>
            <person name="Kildgaard S."/>
            <person name="Isbrandt T."/>
            <person name="Kuo A."/>
            <person name="Sato A."/>
            <person name="Lyhne E.K."/>
            <person name="Kogle M.E."/>
            <person name="Wiebenga A."/>
            <person name="Kun R.S."/>
            <person name="Lubbers R.J."/>
            <person name="Makela M.R."/>
            <person name="Barry K."/>
            <person name="Chovatia M."/>
            <person name="Clum A."/>
            <person name="Daum C."/>
            <person name="Haridas S."/>
            <person name="He G."/>
            <person name="LaButti K."/>
            <person name="Lipzen A."/>
            <person name="Mondo S."/>
            <person name="Riley R."/>
            <person name="Salamov A."/>
            <person name="Simmons B.A."/>
            <person name="Magnuson J.K."/>
            <person name="Henrissat B."/>
            <person name="Mortensen U.H."/>
            <person name="Larsen T.O."/>
            <person name="Devries R.P."/>
            <person name="Grigoriev I.V."/>
            <person name="Machida M."/>
            <person name="Baker S.E."/>
            <person name="Andersen M.R."/>
        </authorList>
    </citation>
    <scope>NUCLEOTIDE SEQUENCE [LARGE SCALE GENOMIC DNA]</scope>
    <source>
        <strain evidence="9 10">IBT 18842</strain>
    </source>
</reference>
<dbReference type="GO" id="GO:0008270">
    <property type="term" value="F:zinc ion binding"/>
    <property type="evidence" value="ECO:0007669"/>
    <property type="project" value="InterPro"/>
</dbReference>
<dbReference type="PROSITE" id="PS00463">
    <property type="entry name" value="ZN2_CY6_FUNGAL_1"/>
    <property type="match status" value="1"/>
</dbReference>
<evidence type="ECO:0000256" key="3">
    <source>
        <dbReference type="ARBA" id="ARBA00023015"/>
    </source>
</evidence>
<dbReference type="PROSITE" id="PS50048">
    <property type="entry name" value="ZN2_CY6_FUNGAL_2"/>
    <property type="match status" value="1"/>
</dbReference>
<dbReference type="OrthoDB" id="435881at2759"/>
<dbReference type="InterPro" id="IPR001138">
    <property type="entry name" value="Zn2Cys6_DnaBD"/>
</dbReference>
<gene>
    <name evidence="9" type="ORF">BDV25DRAFT_132573</name>
</gene>
<dbReference type="GO" id="GO:0000981">
    <property type="term" value="F:DNA-binding transcription factor activity, RNA polymerase II-specific"/>
    <property type="evidence" value="ECO:0007669"/>
    <property type="project" value="InterPro"/>
</dbReference>
<feature type="domain" description="Zn(2)-C6 fungal-type" evidence="8">
    <location>
        <begin position="11"/>
        <end position="40"/>
    </location>
</feature>
<dbReference type="CDD" id="cd00067">
    <property type="entry name" value="GAL4"/>
    <property type="match status" value="1"/>
</dbReference>
<dbReference type="SMART" id="SM00906">
    <property type="entry name" value="Fungal_trans"/>
    <property type="match status" value="1"/>
</dbReference>
<dbReference type="CDD" id="cd12148">
    <property type="entry name" value="fungal_TF_MHR"/>
    <property type="match status" value="1"/>
</dbReference>
<evidence type="ECO:0000256" key="6">
    <source>
        <dbReference type="ARBA" id="ARBA00023242"/>
    </source>
</evidence>